<dbReference type="AlphaFoldDB" id="A0A381KPZ4"/>
<proteinExistence type="predicted"/>
<dbReference type="RefSeq" id="WP_115632106.1">
    <property type="nucleotide sequence ID" value="NZ_UIGI01000002.1"/>
</dbReference>
<reference evidence="1 2" key="1">
    <citation type="submission" date="2018-06" db="EMBL/GenBank/DDBJ databases">
        <authorList>
            <consortium name="Pathogen Informatics"/>
            <person name="Doyle S."/>
        </authorList>
    </citation>
    <scope>NUCLEOTIDE SEQUENCE [LARGE SCALE GENOMIC DNA]</scope>
    <source>
        <strain evidence="1 2">NCTC12119</strain>
    </source>
</reference>
<dbReference type="EMBL" id="UIGI01000002">
    <property type="protein sequence ID" value="SUY92877.1"/>
    <property type="molecule type" value="Genomic_DNA"/>
</dbReference>
<sequence>MAKLTKAEQKWLDDMQAVLNRCPSKRLGFYTMGDYSVHVFNLAQFDEVCALMDKGKHDFHQATKATDADFYESLEFPAQVQSTAG</sequence>
<evidence type="ECO:0000313" key="2">
    <source>
        <dbReference type="Proteomes" id="UP000255528"/>
    </source>
</evidence>
<evidence type="ECO:0000313" key="1">
    <source>
        <dbReference type="EMBL" id="SUY92877.1"/>
    </source>
</evidence>
<organism evidence="1 2">
    <name type="scientific">Buttiauxella agrestis</name>
    <dbReference type="NCBI Taxonomy" id="82977"/>
    <lineage>
        <taxon>Bacteria</taxon>
        <taxon>Pseudomonadati</taxon>
        <taxon>Pseudomonadota</taxon>
        <taxon>Gammaproteobacteria</taxon>
        <taxon>Enterobacterales</taxon>
        <taxon>Enterobacteriaceae</taxon>
        <taxon>Buttiauxella</taxon>
    </lineage>
</organism>
<dbReference type="Proteomes" id="UP000255528">
    <property type="component" value="Unassembled WGS sequence"/>
</dbReference>
<protein>
    <submittedName>
        <fullName evidence="1">Uncharacterized protein</fullName>
    </submittedName>
</protein>
<gene>
    <name evidence="1" type="ORF">NCTC12119_04907</name>
</gene>
<name>A0A381KPZ4_9ENTR</name>
<accession>A0A381KPZ4</accession>